<protein>
    <submittedName>
        <fullName evidence="1">Uncharacterized protein</fullName>
    </submittedName>
</protein>
<comment type="caution">
    <text evidence="1">The sequence shown here is derived from an EMBL/GenBank/DDBJ whole genome shotgun (WGS) entry which is preliminary data.</text>
</comment>
<proteinExistence type="predicted"/>
<accession>A0ACC2ZQD8</accession>
<gene>
    <name evidence="1" type="ORF">H2198_010842</name>
</gene>
<dbReference type="EMBL" id="JAPDRQ010000432">
    <property type="protein sequence ID" value="KAJ9649833.1"/>
    <property type="molecule type" value="Genomic_DNA"/>
</dbReference>
<reference evidence="1" key="1">
    <citation type="submission" date="2022-10" db="EMBL/GenBank/DDBJ databases">
        <title>Culturing micro-colonial fungi from biological soil crusts in the Mojave desert and describing Neophaeococcomyces mojavensis, and introducing the new genera and species Taxawa tesnikishii.</title>
        <authorList>
            <person name="Kurbessoian T."/>
            <person name="Stajich J.E."/>
        </authorList>
    </citation>
    <scope>NUCLEOTIDE SEQUENCE</scope>
    <source>
        <strain evidence="1">JES_112</strain>
    </source>
</reference>
<name>A0ACC2ZQD8_9EURO</name>
<organism evidence="1 2">
    <name type="scientific">Neophaeococcomyces mojaviensis</name>
    <dbReference type="NCBI Taxonomy" id="3383035"/>
    <lineage>
        <taxon>Eukaryota</taxon>
        <taxon>Fungi</taxon>
        <taxon>Dikarya</taxon>
        <taxon>Ascomycota</taxon>
        <taxon>Pezizomycotina</taxon>
        <taxon>Eurotiomycetes</taxon>
        <taxon>Chaetothyriomycetidae</taxon>
        <taxon>Chaetothyriales</taxon>
        <taxon>Chaetothyriales incertae sedis</taxon>
        <taxon>Neophaeococcomyces</taxon>
    </lineage>
</organism>
<evidence type="ECO:0000313" key="1">
    <source>
        <dbReference type="EMBL" id="KAJ9649833.1"/>
    </source>
</evidence>
<sequence length="234" mass="24430">MDGGTCSGGAGVAPAGSSTAHWPAGPDDPGEFAMAFTPGAARDAKRSPGTPRHSLRGLPGNGSHRLDPLQYVRRPDMNIHRPRLQRGVVSIEFALMLMLGLLPLLLFTFSGVMIMAAQQTLATASAEGARASLRYGTDNERRTAACVAARGSMQWLLNFSGQPVDCSNGGSNAVTVSAQAPCAGLATVQCITVTVSYDYASHPFLPGTATLYKWVMKAPIRSVAVAQLDLGSGN</sequence>
<keyword evidence="2" id="KW-1185">Reference proteome</keyword>
<evidence type="ECO:0000313" key="2">
    <source>
        <dbReference type="Proteomes" id="UP001172386"/>
    </source>
</evidence>
<dbReference type="Proteomes" id="UP001172386">
    <property type="component" value="Unassembled WGS sequence"/>
</dbReference>